<dbReference type="AlphaFoldDB" id="A0A0A9AGQ4"/>
<protein>
    <submittedName>
        <fullName evidence="1">Uncharacterized protein</fullName>
    </submittedName>
</protein>
<organism evidence="1">
    <name type="scientific">Arundo donax</name>
    <name type="common">Giant reed</name>
    <name type="synonym">Donax arundinaceus</name>
    <dbReference type="NCBI Taxonomy" id="35708"/>
    <lineage>
        <taxon>Eukaryota</taxon>
        <taxon>Viridiplantae</taxon>
        <taxon>Streptophyta</taxon>
        <taxon>Embryophyta</taxon>
        <taxon>Tracheophyta</taxon>
        <taxon>Spermatophyta</taxon>
        <taxon>Magnoliopsida</taxon>
        <taxon>Liliopsida</taxon>
        <taxon>Poales</taxon>
        <taxon>Poaceae</taxon>
        <taxon>PACMAD clade</taxon>
        <taxon>Arundinoideae</taxon>
        <taxon>Arundineae</taxon>
        <taxon>Arundo</taxon>
    </lineage>
</organism>
<evidence type="ECO:0000313" key="1">
    <source>
        <dbReference type="EMBL" id="JAD50869.1"/>
    </source>
</evidence>
<accession>A0A0A9AGQ4</accession>
<name>A0A0A9AGQ4_ARUDO</name>
<dbReference type="EMBL" id="GBRH01247026">
    <property type="protein sequence ID" value="JAD50869.1"/>
    <property type="molecule type" value="Transcribed_RNA"/>
</dbReference>
<reference evidence="1" key="1">
    <citation type="submission" date="2014-09" db="EMBL/GenBank/DDBJ databases">
        <authorList>
            <person name="Magalhaes I.L.F."/>
            <person name="Oliveira U."/>
            <person name="Santos F.R."/>
            <person name="Vidigal T.H.D.A."/>
            <person name="Brescovit A.D."/>
            <person name="Santos A.J."/>
        </authorList>
    </citation>
    <scope>NUCLEOTIDE SEQUENCE</scope>
    <source>
        <tissue evidence="1">Shoot tissue taken approximately 20 cm above the soil surface</tissue>
    </source>
</reference>
<proteinExistence type="predicted"/>
<sequence length="25" mass="2888">MLQTLSRSVAEGLSDMFHGLRTWDH</sequence>
<reference evidence="1" key="2">
    <citation type="journal article" date="2015" name="Data Brief">
        <title>Shoot transcriptome of the giant reed, Arundo donax.</title>
        <authorList>
            <person name="Barrero R.A."/>
            <person name="Guerrero F.D."/>
            <person name="Moolhuijzen P."/>
            <person name="Goolsby J.A."/>
            <person name="Tidwell J."/>
            <person name="Bellgard S.E."/>
            <person name="Bellgard M.I."/>
        </authorList>
    </citation>
    <scope>NUCLEOTIDE SEQUENCE</scope>
    <source>
        <tissue evidence="1">Shoot tissue taken approximately 20 cm above the soil surface</tissue>
    </source>
</reference>